<feature type="compositionally biased region" description="Basic and acidic residues" evidence="2">
    <location>
        <begin position="138"/>
        <end position="164"/>
    </location>
</feature>
<comment type="caution">
    <text evidence="4">The sequence shown here is derived from an EMBL/GenBank/DDBJ whole genome shotgun (WGS) entry which is preliminary data.</text>
</comment>
<dbReference type="Gene3D" id="2.60.40.3350">
    <property type="match status" value="1"/>
</dbReference>
<dbReference type="AlphaFoldDB" id="A0A9Q1UXI9"/>
<feature type="domain" description="BppU N-terminal" evidence="3">
    <location>
        <begin position="5"/>
        <end position="129"/>
    </location>
</feature>
<evidence type="ECO:0000256" key="1">
    <source>
        <dbReference type="SAM" id="Coils"/>
    </source>
</evidence>
<dbReference type="OrthoDB" id="2240714at2"/>
<gene>
    <name evidence="4" type="ORF">ADU74_08465</name>
</gene>
<dbReference type="RefSeq" id="WP_013725436.1">
    <property type="nucleotide sequence ID" value="NZ_LGVO01000042.1"/>
</dbReference>
<evidence type="ECO:0000313" key="5">
    <source>
        <dbReference type="Proteomes" id="UP000037540"/>
    </source>
</evidence>
<organism evidence="4 5">
    <name type="scientific">Clostridium botulinum</name>
    <dbReference type="NCBI Taxonomy" id="1491"/>
    <lineage>
        <taxon>Bacteria</taxon>
        <taxon>Bacillati</taxon>
        <taxon>Bacillota</taxon>
        <taxon>Clostridia</taxon>
        <taxon>Eubacteriales</taxon>
        <taxon>Clostridiaceae</taxon>
        <taxon>Clostridium</taxon>
    </lineage>
</organism>
<dbReference type="Proteomes" id="UP000037540">
    <property type="component" value="Unassembled WGS sequence"/>
</dbReference>
<name>A0A9Q1UXI9_CLOBO</name>
<evidence type="ECO:0000313" key="4">
    <source>
        <dbReference type="EMBL" id="KOA86661.1"/>
    </source>
</evidence>
<dbReference type="InterPro" id="IPR018913">
    <property type="entry name" value="BppU_N"/>
</dbReference>
<keyword evidence="1" id="KW-0175">Coiled coil</keyword>
<feature type="compositionally biased region" description="Basic and acidic residues" evidence="2">
    <location>
        <begin position="171"/>
        <end position="185"/>
    </location>
</feature>
<dbReference type="EMBL" id="LGVR01000045">
    <property type="protein sequence ID" value="KOA86661.1"/>
    <property type="molecule type" value="Genomic_DNA"/>
</dbReference>
<dbReference type="Pfam" id="PF10651">
    <property type="entry name" value="BppU_N"/>
    <property type="match status" value="1"/>
</dbReference>
<reference evidence="4 5" key="1">
    <citation type="submission" date="2015-07" db="EMBL/GenBank/DDBJ databases">
        <title>Draft genome sequences of 17 French Clostridium botulinum group III.</title>
        <authorList>
            <person name="Woudstra C."/>
            <person name="Le Marechal C."/>
            <person name="Souillard R."/>
            <person name="Bayon-Auboyer M.-H."/>
            <person name="Dessouter D."/>
            <person name="Fach P."/>
        </authorList>
    </citation>
    <scope>NUCLEOTIDE SEQUENCE [LARGE SCALE GENOMIC DNA]</scope>
    <source>
        <strain evidence="4 5">12LNRI-CD</strain>
    </source>
</reference>
<accession>A0A9Q1UXI9</accession>
<sequence length="435" mass="50097">MDKVFNLKIDTKNKNISTVTGFKQFDNNSILNIILLQNNLALDITNCTARLNFKREDNKVLLYMADVVNAKEGKLSIKLSSKVLEKAGIVQTDISVFDSNLLKITSDTFNMKVEKSIFDDTFFTDKDLDLMQQEYVREKERQSNENTRKANENSRVQAETKRNSSENTRISNEEARKKAENTRVSEWNSVKKDATNIKNALDNTISTANKTKDNLQNTINAGDELKQELNPQNYVKNVEYEKHKKEVAAQYEETAKQLNNFGGRNYLLNSTITSLNHWSERFQKNNRDEKNKIDIKDNTCHIVNTKQDLIGIYQKPIDMDLRYDYSLSFDVKCDKKADMLIGFSTTGIQINIEPTKGEWIRIKKRVGKPVRLTNDIILYAKQGSEVYIRNAKVEKGFVATDWTLAPEEVIANSKRLDDIEKILIDKGYMKVTQKL</sequence>
<proteinExistence type="predicted"/>
<evidence type="ECO:0000256" key="2">
    <source>
        <dbReference type="SAM" id="MobiDB-lite"/>
    </source>
</evidence>
<evidence type="ECO:0000259" key="3">
    <source>
        <dbReference type="Pfam" id="PF10651"/>
    </source>
</evidence>
<feature type="coiled-coil region" evidence="1">
    <location>
        <begin position="198"/>
        <end position="228"/>
    </location>
</feature>
<feature type="region of interest" description="Disordered" evidence="2">
    <location>
        <begin position="138"/>
        <end position="185"/>
    </location>
</feature>
<protein>
    <recommendedName>
        <fullName evidence="3">BppU N-terminal domain-containing protein</fullName>
    </recommendedName>
</protein>